<dbReference type="PANTHER" id="PTHR22855:SF13">
    <property type="entry name" value="METHYLCROTONOYL-COA CARBOXYLASE BETA CHAIN, MITOCHONDRIAL"/>
    <property type="match status" value="1"/>
</dbReference>
<dbReference type="GO" id="GO:0004485">
    <property type="term" value="F:methylcrotonoyl-CoA carboxylase activity"/>
    <property type="evidence" value="ECO:0007669"/>
    <property type="project" value="UniProtKB-EC"/>
</dbReference>
<dbReference type="Proteomes" id="UP001190700">
    <property type="component" value="Unassembled WGS sequence"/>
</dbReference>
<comment type="pathway">
    <text evidence="2">Amino-acid degradation; L-leucine degradation; (S)-3-hydroxy-3-methylglutaryl-CoA from 3-isovaleryl-CoA: step 2/3.</text>
</comment>
<dbReference type="GO" id="GO:1905202">
    <property type="term" value="C:methylcrotonoyl-CoA carboxylase complex"/>
    <property type="evidence" value="ECO:0007669"/>
    <property type="project" value="TreeGrafter"/>
</dbReference>
<dbReference type="InterPro" id="IPR011762">
    <property type="entry name" value="COA_CT_N"/>
</dbReference>
<dbReference type="PROSITE" id="PS50980">
    <property type="entry name" value="COA_CT_NTER"/>
    <property type="match status" value="1"/>
</dbReference>
<dbReference type="GO" id="GO:0006552">
    <property type="term" value="P:L-leucine catabolic process"/>
    <property type="evidence" value="ECO:0007669"/>
    <property type="project" value="TreeGrafter"/>
</dbReference>
<dbReference type="InterPro" id="IPR034733">
    <property type="entry name" value="AcCoA_carboxyl_beta"/>
</dbReference>
<keyword evidence="9" id="KW-1185">Reference proteome</keyword>
<name>A0AAE0KS93_9CHLO</name>
<dbReference type="AlphaFoldDB" id="A0AAE0KS93"/>
<dbReference type="InterPro" id="IPR029045">
    <property type="entry name" value="ClpP/crotonase-like_dom_sf"/>
</dbReference>
<evidence type="ECO:0000256" key="4">
    <source>
        <dbReference type="ARBA" id="ARBA00031237"/>
    </source>
</evidence>
<dbReference type="SUPFAM" id="SSF52096">
    <property type="entry name" value="ClpP/crotonase"/>
    <property type="match status" value="1"/>
</dbReference>
<protein>
    <recommendedName>
        <fullName evidence="3">methylcrotonoyl-CoA carboxylase</fullName>
        <ecNumber evidence="3">6.4.1.4</ecNumber>
    </recommendedName>
    <alternativeName>
        <fullName evidence="5">3-methylcrotonyl-CoA carboxylase 2</fullName>
    </alternativeName>
    <alternativeName>
        <fullName evidence="4">3-methylcrotonyl-CoA:carbon dioxide ligase subunit beta</fullName>
    </alternativeName>
</protein>
<evidence type="ECO:0000256" key="3">
    <source>
        <dbReference type="ARBA" id="ARBA00026116"/>
    </source>
</evidence>
<dbReference type="Pfam" id="PF01039">
    <property type="entry name" value="Carboxyl_trans"/>
    <property type="match status" value="1"/>
</dbReference>
<evidence type="ECO:0000313" key="9">
    <source>
        <dbReference type="Proteomes" id="UP001190700"/>
    </source>
</evidence>
<dbReference type="Gene3D" id="3.90.226.10">
    <property type="entry name" value="2-enoyl-CoA Hydratase, Chain A, domain 1"/>
    <property type="match status" value="1"/>
</dbReference>
<proteinExistence type="inferred from homology"/>
<evidence type="ECO:0000313" key="8">
    <source>
        <dbReference type="EMBL" id="KAK3258872.1"/>
    </source>
</evidence>
<reference evidence="8 9" key="1">
    <citation type="journal article" date="2015" name="Genome Biol. Evol.">
        <title>Comparative Genomics of a Bacterivorous Green Alga Reveals Evolutionary Causalities and Consequences of Phago-Mixotrophic Mode of Nutrition.</title>
        <authorList>
            <person name="Burns J.A."/>
            <person name="Paasch A."/>
            <person name="Narechania A."/>
            <person name="Kim E."/>
        </authorList>
    </citation>
    <scope>NUCLEOTIDE SEQUENCE [LARGE SCALE GENOMIC DNA]</scope>
    <source>
        <strain evidence="8 9">PLY_AMNH</strain>
    </source>
</reference>
<accession>A0AAE0KS93</accession>
<evidence type="ECO:0000256" key="6">
    <source>
        <dbReference type="ARBA" id="ARBA00052347"/>
    </source>
</evidence>
<evidence type="ECO:0000256" key="1">
    <source>
        <dbReference type="ARBA" id="ARBA00006102"/>
    </source>
</evidence>
<dbReference type="GO" id="GO:0005739">
    <property type="term" value="C:mitochondrion"/>
    <property type="evidence" value="ECO:0007669"/>
    <property type="project" value="TreeGrafter"/>
</dbReference>
<dbReference type="EC" id="6.4.1.4" evidence="3"/>
<dbReference type="PANTHER" id="PTHR22855">
    <property type="entry name" value="ACETYL, PROPIONYL, PYRUVATE, AND GLUTACONYL CARBOXYLASE-RELATED"/>
    <property type="match status" value="1"/>
</dbReference>
<gene>
    <name evidence="8" type="ORF">CYMTET_32104</name>
</gene>
<dbReference type="EMBL" id="LGRX02019202">
    <property type="protein sequence ID" value="KAK3258872.1"/>
    <property type="molecule type" value="Genomic_DNA"/>
</dbReference>
<sequence length="129" mass="13847">MFAQPGNLSVEVNEVTHSSADKNQNGSSSGGGFFTGFLAVERHHKRGKMLPRERINAIIDSGSPFLELSQLAGYNMYGKEDVAAGGIVTGIGRVHGREVAFAANDATVKGGTYYPITVKKHLRLQEIAK</sequence>
<comment type="catalytic activity">
    <reaction evidence="6">
        <text>3-methylbut-2-enoyl-CoA + hydrogencarbonate + ATP = 3-methyl-(2E)-glutaconyl-CoA + ADP + phosphate + H(+)</text>
        <dbReference type="Rhea" id="RHEA:13589"/>
        <dbReference type="ChEBI" id="CHEBI:15378"/>
        <dbReference type="ChEBI" id="CHEBI:17544"/>
        <dbReference type="ChEBI" id="CHEBI:30616"/>
        <dbReference type="ChEBI" id="CHEBI:43474"/>
        <dbReference type="ChEBI" id="CHEBI:57344"/>
        <dbReference type="ChEBI" id="CHEBI:57346"/>
        <dbReference type="ChEBI" id="CHEBI:456216"/>
        <dbReference type="EC" id="6.4.1.4"/>
    </reaction>
</comment>
<organism evidence="8 9">
    <name type="scientific">Cymbomonas tetramitiformis</name>
    <dbReference type="NCBI Taxonomy" id="36881"/>
    <lineage>
        <taxon>Eukaryota</taxon>
        <taxon>Viridiplantae</taxon>
        <taxon>Chlorophyta</taxon>
        <taxon>Pyramimonadophyceae</taxon>
        <taxon>Pyramimonadales</taxon>
        <taxon>Pyramimonadaceae</taxon>
        <taxon>Cymbomonas</taxon>
    </lineage>
</organism>
<evidence type="ECO:0000259" key="7">
    <source>
        <dbReference type="PROSITE" id="PS50980"/>
    </source>
</evidence>
<comment type="caution">
    <text evidence="8">The sequence shown here is derived from an EMBL/GenBank/DDBJ whole genome shotgun (WGS) entry which is preliminary data.</text>
</comment>
<feature type="domain" description="CoA carboxyltransferase N-terminal" evidence="7">
    <location>
        <begin position="9"/>
        <end position="129"/>
    </location>
</feature>
<evidence type="ECO:0000256" key="5">
    <source>
        <dbReference type="ARBA" id="ARBA00031404"/>
    </source>
</evidence>
<evidence type="ECO:0000256" key="2">
    <source>
        <dbReference type="ARBA" id="ARBA00025711"/>
    </source>
</evidence>
<dbReference type="InterPro" id="IPR045190">
    <property type="entry name" value="MCCB/AccD1-like"/>
</dbReference>
<comment type="similarity">
    <text evidence="1">Belongs to the AccD/PCCB family.</text>
</comment>